<reference evidence="13" key="1">
    <citation type="submission" date="2018-05" db="EMBL/GenBank/DDBJ databases">
        <authorList>
            <person name="Lanie J.A."/>
            <person name="Ng W.-L."/>
            <person name="Kazmierczak K.M."/>
            <person name="Andrzejewski T.M."/>
            <person name="Davidsen T.M."/>
            <person name="Wayne K.J."/>
            <person name="Tettelin H."/>
            <person name="Glass J.I."/>
            <person name="Rusch D."/>
            <person name="Podicherti R."/>
            <person name="Tsui H.-C.T."/>
            <person name="Winkler M.E."/>
        </authorList>
    </citation>
    <scope>NUCLEOTIDE SEQUENCE</scope>
</reference>
<keyword evidence="3" id="KW-0645">Protease</keyword>
<dbReference type="PANTHER" id="PTHR43221">
    <property type="entry name" value="PROTEASE HTPX"/>
    <property type="match status" value="1"/>
</dbReference>
<comment type="cofactor">
    <cofactor evidence="1">
        <name>Zn(2+)</name>
        <dbReference type="ChEBI" id="CHEBI:29105"/>
    </cofactor>
</comment>
<evidence type="ECO:0000256" key="4">
    <source>
        <dbReference type="ARBA" id="ARBA00022692"/>
    </source>
</evidence>
<keyword evidence="5" id="KW-0479">Metal-binding</keyword>
<keyword evidence="8 11" id="KW-1133">Transmembrane helix</keyword>
<sequence>VNEDKATRYHRLRRRALSSVVGLTGLLFTLMLLTGASKALRDFLVPATPIDIAWLSGVGLFALCIALSHEVITLPSRVYLGRLEWRYRPAMASSGGVVQEYLKGTAVLLSIGPVGAVVMYAAIRAWPSGWWIIVGAGFGLVVMLLVKVGPLVLPWFATVTPVVRPELGLRLERLAAHAGAAEIKVYQYRMGNGSQRSNAALVGAGQSRRILLSETLVTGYSDEEIEIVLAHELAHHLHADIWKGLLMDLVVIMVGCYASSRALVVLGPSLGLLGPSDPAGLPLVILTGGSVALAMVPFANFVSRQQERRADRFALEVTKSPEAFVSVIRRIGEEHLAERPSRWLAFLCYAHPPVHERIAAAGTLTQA</sequence>
<evidence type="ECO:0000256" key="1">
    <source>
        <dbReference type="ARBA" id="ARBA00001947"/>
    </source>
</evidence>
<feature type="transmembrane region" description="Helical" evidence="11">
    <location>
        <begin position="20"/>
        <end position="40"/>
    </location>
</feature>
<keyword evidence="7" id="KW-0862">Zinc</keyword>
<evidence type="ECO:0000256" key="9">
    <source>
        <dbReference type="ARBA" id="ARBA00023049"/>
    </source>
</evidence>
<evidence type="ECO:0000256" key="2">
    <source>
        <dbReference type="ARBA" id="ARBA00022475"/>
    </source>
</evidence>
<dbReference type="GO" id="GO:0006508">
    <property type="term" value="P:proteolysis"/>
    <property type="evidence" value="ECO:0007669"/>
    <property type="project" value="UniProtKB-KW"/>
</dbReference>
<dbReference type="EMBL" id="UINC01002589">
    <property type="protein sequence ID" value="SUZ98284.1"/>
    <property type="molecule type" value="Genomic_DNA"/>
</dbReference>
<dbReference type="GO" id="GO:0046872">
    <property type="term" value="F:metal ion binding"/>
    <property type="evidence" value="ECO:0007669"/>
    <property type="project" value="UniProtKB-KW"/>
</dbReference>
<evidence type="ECO:0000256" key="7">
    <source>
        <dbReference type="ARBA" id="ARBA00022833"/>
    </source>
</evidence>
<accession>A0A381S4C2</accession>
<dbReference type="InterPro" id="IPR050083">
    <property type="entry name" value="HtpX_protease"/>
</dbReference>
<evidence type="ECO:0000256" key="10">
    <source>
        <dbReference type="ARBA" id="ARBA00023136"/>
    </source>
</evidence>
<evidence type="ECO:0000256" key="3">
    <source>
        <dbReference type="ARBA" id="ARBA00022670"/>
    </source>
</evidence>
<feature type="transmembrane region" description="Helical" evidence="11">
    <location>
        <begin position="52"/>
        <end position="80"/>
    </location>
</feature>
<feature type="transmembrane region" description="Helical" evidence="11">
    <location>
        <begin position="245"/>
        <end position="267"/>
    </location>
</feature>
<gene>
    <name evidence="13" type="ORF">METZ01_LOCUS51138</name>
</gene>
<evidence type="ECO:0000256" key="6">
    <source>
        <dbReference type="ARBA" id="ARBA00022801"/>
    </source>
</evidence>
<feature type="transmembrane region" description="Helical" evidence="11">
    <location>
        <begin position="129"/>
        <end position="146"/>
    </location>
</feature>
<protein>
    <recommendedName>
        <fullName evidence="12">Peptidase M48 domain-containing protein</fullName>
    </recommendedName>
</protein>
<evidence type="ECO:0000256" key="8">
    <source>
        <dbReference type="ARBA" id="ARBA00022989"/>
    </source>
</evidence>
<evidence type="ECO:0000259" key="12">
    <source>
        <dbReference type="Pfam" id="PF01435"/>
    </source>
</evidence>
<dbReference type="GO" id="GO:0004222">
    <property type="term" value="F:metalloendopeptidase activity"/>
    <property type="evidence" value="ECO:0007669"/>
    <property type="project" value="InterPro"/>
</dbReference>
<feature type="non-terminal residue" evidence="13">
    <location>
        <position position="1"/>
    </location>
</feature>
<feature type="transmembrane region" description="Helical" evidence="11">
    <location>
        <begin position="101"/>
        <end position="123"/>
    </location>
</feature>
<proteinExistence type="predicted"/>
<feature type="transmembrane region" description="Helical" evidence="11">
    <location>
        <begin position="279"/>
        <end position="302"/>
    </location>
</feature>
<evidence type="ECO:0000256" key="11">
    <source>
        <dbReference type="SAM" id="Phobius"/>
    </source>
</evidence>
<keyword evidence="6" id="KW-0378">Hydrolase</keyword>
<dbReference type="PANTHER" id="PTHR43221:SF2">
    <property type="entry name" value="PROTEASE HTPX HOMOLOG"/>
    <property type="match status" value="1"/>
</dbReference>
<evidence type="ECO:0000313" key="13">
    <source>
        <dbReference type="EMBL" id="SUZ98284.1"/>
    </source>
</evidence>
<dbReference type="Pfam" id="PF01435">
    <property type="entry name" value="Peptidase_M48"/>
    <property type="match status" value="1"/>
</dbReference>
<name>A0A381S4C2_9ZZZZ</name>
<keyword evidence="9" id="KW-0482">Metalloprotease</keyword>
<feature type="domain" description="Peptidase M48" evidence="12">
    <location>
        <begin position="167"/>
        <end position="361"/>
    </location>
</feature>
<organism evidence="13">
    <name type="scientific">marine metagenome</name>
    <dbReference type="NCBI Taxonomy" id="408172"/>
    <lineage>
        <taxon>unclassified sequences</taxon>
        <taxon>metagenomes</taxon>
        <taxon>ecological metagenomes</taxon>
    </lineage>
</organism>
<dbReference type="InterPro" id="IPR001915">
    <property type="entry name" value="Peptidase_M48"/>
</dbReference>
<keyword evidence="4 11" id="KW-0812">Transmembrane</keyword>
<dbReference type="AlphaFoldDB" id="A0A381S4C2"/>
<dbReference type="Gene3D" id="3.30.2010.10">
    <property type="entry name" value="Metalloproteases ('zincins'), catalytic domain"/>
    <property type="match status" value="1"/>
</dbReference>
<keyword evidence="2" id="KW-1003">Cell membrane</keyword>
<evidence type="ECO:0000256" key="5">
    <source>
        <dbReference type="ARBA" id="ARBA00022723"/>
    </source>
</evidence>
<keyword evidence="10 11" id="KW-0472">Membrane</keyword>